<organism evidence="2 3">
    <name type="scientific">Diplodia corticola</name>
    <dbReference type="NCBI Taxonomy" id="236234"/>
    <lineage>
        <taxon>Eukaryota</taxon>
        <taxon>Fungi</taxon>
        <taxon>Dikarya</taxon>
        <taxon>Ascomycota</taxon>
        <taxon>Pezizomycotina</taxon>
        <taxon>Dothideomycetes</taxon>
        <taxon>Dothideomycetes incertae sedis</taxon>
        <taxon>Botryosphaeriales</taxon>
        <taxon>Botryosphaeriaceae</taxon>
        <taxon>Diplodia</taxon>
    </lineage>
</organism>
<evidence type="ECO:0000313" key="2">
    <source>
        <dbReference type="EMBL" id="OJD30203.1"/>
    </source>
</evidence>
<dbReference type="GeneID" id="31018440"/>
<dbReference type="AlphaFoldDB" id="A0A1J9RCJ6"/>
<protein>
    <recommendedName>
        <fullName evidence="4">F-box domain-containing protein</fullName>
    </recommendedName>
</protein>
<feature type="region of interest" description="Disordered" evidence="1">
    <location>
        <begin position="1"/>
        <end position="94"/>
    </location>
</feature>
<feature type="compositionally biased region" description="Polar residues" evidence="1">
    <location>
        <begin position="30"/>
        <end position="40"/>
    </location>
</feature>
<gene>
    <name evidence="2" type="ORF">BKCO1_6400027</name>
</gene>
<evidence type="ECO:0000313" key="3">
    <source>
        <dbReference type="Proteomes" id="UP000183809"/>
    </source>
</evidence>
<feature type="region of interest" description="Disordered" evidence="1">
    <location>
        <begin position="236"/>
        <end position="299"/>
    </location>
</feature>
<dbReference type="Proteomes" id="UP000183809">
    <property type="component" value="Unassembled WGS sequence"/>
</dbReference>
<evidence type="ECO:0000256" key="1">
    <source>
        <dbReference type="SAM" id="MobiDB-lite"/>
    </source>
</evidence>
<feature type="compositionally biased region" description="Basic and acidic residues" evidence="1">
    <location>
        <begin position="15"/>
        <end position="26"/>
    </location>
</feature>
<evidence type="ECO:0008006" key="4">
    <source>
        <dbReference type="Google" id="ProtNLM"/>
    </source>
</evidence>
<proteinExistence type="predicted"/>
<keyword evidence="3" id="KW-1185">Reference proteome</keyword>
<accession>A0A1J9RCJ6</accession>
<dbReference type="RefSeq" id="XP_020126463.1">
    <property type="nucleotide sequence ID" value="XM_020278179.1"/>
</dbReference>
<sequence length="299" mass="35007">MVASASRRQRRLRAHEHAESTAREAGTHNAGVNSNSNASTGADDAKDVAKTDDNKNPGADANPVTAKDTTMTDADNHNNHNPSTTSNPPPARRIPRIFTLPTELTQYIFFSTMPDELMLFDPTNILDIIVSYHRLRLVCSRFHAEMDFVFEMWKRRRQELLEPWVEREVSKRPWKKTRSWTSMRDSKRMGLLLEGEEELVEKDIAKERVFRRKKKRWLRGKKRIEEEKMWRKRLEKRKREGEKRHFKLVAKMAAGKTGSDGEKEKPRKPPNPPPSSYQPNAEHRRHVLFHKNRKHVIFD</sequence>
<comment type="caution">
    <text evidence="2">The sequence shown here is derived from an EMBL/GenBank/DDBJ whole genome shotgun (WGS) entry which is preliminary data.</text>
</comment>
<dbReference type="EMBL" id="MNUE01000064">
    <property type="protein sequence ID" value="OJD30203.1"/>
    <property type="molecule type" value="Genomic_DNA"/>
</dbReference>
<name>A0A1J9RCJ6_9PEZI</name>
<reference evidence="2 3" key="1">
    <citation type="submission" date="2016-10" db="EMBL/GenBank/DDBJ databases">
        <title>Proteomics and genomics reveal pathogen-plant mechanisms compatible with a hemibiotrophic lifestyle of Diplodia corticola.</title>
        <authorList>
            <person name="Fernandes I."/>
            <person name="De Jonge R."/>
            <person name="Van De Peer Y."/>
            <person name="Devreese B."/>
            <person name="Alves A."/>
            <person name="Esteves A.C."/>
        </authorList>
    </citation>
    <scope>NUCLEOTIDE SEQUENCE [LARGE SCALE GENOMIC DNA]</scope>
    <source>
        <strain evidence="2 3">CBS 112549</strain>
    </source>
</reference>
<feature type="compositionally biased region" description="Basic and acidic residues" evidence="1">
    <location>
        <begin position="43"/>
        <end position="55"/>
    </location>
</feature>
<feature type="compositionally biased region" description="Basic residues" evidence="1">
    <location>
        <begin position="283"/>
        <end position="299"/>
    </location>
</feature>